<dbReference type="SUPFAM" id="SSF52058">
    <property type="entry name" value="L domain-like"/>
    <property type="match status" value="2"/>
</dbReference>
<feature type="signal peptide" evidence="1">
    <location>
        <begin position="1"/>
        <end position="25"/>
    </location>
</feature>
<gene>
    <name evidence="2" type="ORF">N7494_007817</name>
</gene>
<feature type="chain" id="PRO_5042233593" description="Protein ecm33" evidence="1">
    <location>
        <begin position="26"/>
        <end position="378"/>
    </location>
</feature>
<accession>A0AAD6CTF7</accession>
<comment type="caution">
    <text evidence="2">The sequence shown here is derived from an EMBL/GenBank/DDBJ whole genome shotgun (WGS) entry which is preliminary data.</text>
</comment>
<dbReference type="EMBL" id="JAQIZZ010000006">
    <property type="protein sequence ID" value="KAJ5538338.1"/>
    <property type="molecule type" value="Genomic_DNA"/>
</dbReference>
<sequence>MIYSILKSARASLILGLLGSPGTFAASCSSVTITSVADADTLRGNCQTVNGTVTIGPFAESKTTLYINLDGIEVIEGSLQVYENNFKNKSVSSGPFVLSSSTLGEVQGSVDFGRGPNTLWNLTLPNLTTVHNKFIIDDSPITYLDITALESVSSFTLATKNLTTLQHTKFTNLTNLSIASNRIGSLDSFFNNPIDISDSQAVGPFPNVDDITVGFTSGYVGIYAAVNLTLGGPTTTKMNLSDLYLGHNITALNRSPELELLTATGLVLEGTTMTRLDVEFDDLRILDVGSSSYNALEEIRLPPRAVNWTGGFKFVSEFSPNLNLSSQYGTDDDGNRVQTWYWPTNVSVVVIRDTIVDNAFLYVFAFLQMETLTMSVEC</sequence>
<organism evidence="2 3">
    <name type="scientific">Penicillium frequentans</name>
    <dbReference type="NCBI Taxonomy" id="3151616"/>
    <lineage>
        <taxon>Eukaryota</taxon>
        <taxon>Fungi</taxon>
        <taxon>Dikarya</taxon>
        <taxon>Ascomycota</taxon>
        <taxon>Pezizomycotina</taxon>
        <taxon>Eurotiomycetes</taxon>
        <taxon>Eurotiomycetidae</taxon>
        <taxon>Eurotiales</taxon>
        <taxon>Aspergillaceae</taxon>
        <taxon>Penicillium</taxon>
    </lineage>
</organism>
<keyword evidence="1" id="KW-0732">Signal</keyword>
<proteinExistence type="predicted"/>
<reference evidence="2 3" key="1">
    <citation type="journal article" date="2023" name="IMA Fungus">
        <title>Comparative genomic study of the Penicillium genus elucidates a diverse pangenome and 15 lateral gene transfer events.</title>
        <authorList>
            <person name="Petersen C."/>
            <person name="Sorensen T."/>
            <person name="Nielsen M.R."/>
            <person name="Sondergaard T.E."/>
            <person name="Sorensen J.L."/>
            <person name="Fitzpatrick D.A."/>
            <person name="Frisvad J.C."/>
            <person name="Nielsen K.L."/>
        </authorList>
    </citation>
    <scope>NUCLEOTIDE SEQUENCE [LARGE SCALE GENOMIC DNA]</scope>
    <source>
        <strain evidence="2 3">IBT 35679</strain>
    </source>
</reference>
<dbReference type="InterPro" id="IPR001611">
    <property type="entry name" value="Leu-rich_rpt"/>
</dbReference>
<dbReference type="PROSITE" id="PS51257">
    <property type="entry name" value="PROKAR_LIPOPROTEIN"/>
    <property type="match status" value="1"/>
</dbReference>
<dbReference type="PROSITE" id="PS51450">
    <property type="entry name" value="LRR"/>
    <property type="match status" value="1"/>
</dbReference>
<dbReference type="Proteomes" id="UP001220324">
    <property type="component" value="Unassembled WGS sequence"/>
</dbReference>
<keyword evidence="3" id="KW-1185">Reference proteome</keyword>
<evidence type="ECO:0000313" key="3">
    <source>
        <dbReference type="Proteomes" id="UP001220324"/>
    </source>
</evidence>
<evidence type="ECO:0000313" key="2">
    <source>
        <dbReference type="EMBL" id="KAJ5538338.1"/>
    </source>
</evidence>
<name>A0AAD6CTF7_9EURO</name>
<evidence type="ECO:0008006" key="4">
    <source>
        <dbReference type="Google" id="ProtNLM"/>
    </source>
</evidence>
<dbReference type="AlphaFoldDB" id="A0AAD6CTF7"/>
<dbReference type="InterPro" id="IPR036941">
    <property type="entry name" value="Rcpt_L-dom_sf"/>
</dbReference>
<evidence type="ECO:0000256" key="1">
    <source>
        <dbReference type="SAM" id="SignalP"/>
    </source>
</evidence>
<protein>
    <recommendedName>
        <fullName evidence="4">Protein ecm33</fullName>
    </recommendedName>
</protein>
<dbReference type="Gene3D" id="3.80.20.20">
    <property type="entry name" value="Receptor L-domain"/>
    <property type="match status" value="1"/>
</dbReference>